<dbReference type="AlphaFoldDB" id="A0AA36GUK7"/>
<keyword evidence="5" id="KW-1185">Reference proteome</keyword>
<dbReference type="PROSITE" id="PS50041">
    <property type="entry name" value="C_TYPE_LECTIN_2"/>
    <property type="match status" value="1"/>
</dbReference>
<evidence type="ECO:0000259" key="3">
    <source>
        <dbReference type="PROSITE" id="PS50041"/>
    </source>
</evidence>
<protein>
    <recommendedName>
        <fullName evidence="3">C-type lectin domain-containing protein</fullName>
    </recommendedName>
</protein>
<evidence type="ECO:0000313" key="4">
    <source>
        <dbReference type="EMBL" id="CAJ0598482.1"/>
    </source>
</evidence>
<dbReference type="Proteomes" id="UP001176961">
    <property type="component" value="Unassembled WGS sequence"/>
</dbReference>
<accession>A0AA36GUK7</accession>
<dbReference type="Gene3D" id="3.10.100.10">
    <property type="entry name" value="Mannose-Binding Protein A, subunit A"/>
    <property type="match status" value="1"/>
</dbReference>
<dbReference type="InterPro" id="IPR001304">
    <property type="entry name" value="C-type_lectin-like"/>
</dbReference>
<dbReference type="SUPFAM" id="SSF56436">
    <property type="entry name" value="C-type lectin-like"/>
    <property type="match status" value="1"/>
</dbReference>
<dbReference type="PANTHER" id="PTHR22803">
    <property type="entry name" value="MANNOSE, PHOSPHOLIPASE, LECTIN RECEPTOR RELATED"/>
    <property type="match status" value="1"/>
</dbReference>
<feature type="domain" description="C-type lectin" evidence="3">
    <location>
        <begin position="27"/>
        <end position="140"/>
    </location>
</feature>
<evidence type="ECO:0000256" key="1">
    <source>
        <dbReference type="ARBA" id="ARBA00023157"/>
    </source>
</evidence>
<evidence type="ECO:0000256" key="2">
    <source>
        <dbReference type="SAM" id="MobiDB-lite"/>
    </source>
</evidence>
<feature type="region of interest" description="Disordered" evidence="2">
    <location>
        <begin position="177"/>
        <end position="196"/>
    </location>
</feature>
<dbReference type="InterPro" id="IPR018378">
    <property type="entry name" value="C-type_lectin_CS"/>
</dbReference>
<keyword evidence="1" id="KW-1015">Disulfide bond</keyword>
<name>A0AA36GUK7_CYLNA</name>
<reference evidence="4" key="1">
    <citation type="submission" date="2023-07" db="EMBL/GenBank/DDBJ databases">
        <authorList>
            <consortium name="CYATHOMIX"/>
        </authorList>
    </citation>
    <scope>NUCLEOTIDE SEQUENCE</scope>
    <source>
        <strain evidence="4">N/A</strain>
    </source>
</reference>
<dbReference type="SMART" id="SM00034">
    <property type="entry name" value="CLECT"/>
    <property type="match status" value="1"/>
</dbReference>
<organism evidence="4 5">
    <name type="scientific">Cylicocyclus nassatus</name>
    <name type="common">Nematode worm</name>
    <dbReference type="NCBI Taxonomy" id="53992"/>
    <lineage>
        <taxon>Eukaryota</taxon>
        <taxon>Metazoa</taxon>
        <taxon>Ecdysozoa</taxon>
        <taxon>Nematoda</taxon>
        <taxon>Chromadorea</taxon>
        <taxon>Rhabditida</taxon>
        <taxon>Rhabditina</taxon>
        <taxon>Rhabditomorpha</taxon>
        <taxon>Strongyloidea</taxon>
        <taxon>Strongylidae</taxon>
        <taxon>Cylicocyclus</taxon>
    </lineage>
</organism>
<dbReference type="InterPro" id="IPR050111">
    <property type="entry name" value="C-type_lectin/snaclec_domain"/>
</dbReference>
<dbReference type="EMBL" id="CATQJL010000223">
    <property type="protein sequence ID" value="CAJ0598482.1"/>
    <property type="molecule type" value="Genomic_DNA"/>
</dbReference>
<gene>
    <name evidence="4" type="ORF">CYNAS_LOCUS10465</name>
</gene>
<dbReference type="InterPro" id="IPR016187">
    <property type="entry name" value="CTDL_fold"/>
</dbReference>
<dbReference type="PROSITE" id="PS00615">
    <property type="entry name" value="C_TYPE_LECTIN_1"/>
    <property type="match status" value="1"/>
</dbReference>
<dbReference type="Pfam" id="PF00059">
    <property type="entry name" value="Lectin_C"/>
    <property type="match status" value="1"/>
</dbReference>
<sequence>MWLDLFLSLALVLKASTYECPYSHYLFGDRCFAFADGKGNQEEGRKQCSDLGYDLVSIHDMINNRYAQQFAHAVLSFTYGFIWIGLYKENEKWKWVDNSTYDFMNWGEGINPAHQCAVMRISDGKWLSADCEMPYQALCSGLANESTTPRTDLPRNTTQAITTQKWTTTGDERTALTTTEEGETKTRTPWTPENPRVLNPAVGVTSRNPYTRDQEFALAETRDLAAEVVCSFIKLTDHRWSRHGYPVNGSTML</sequence>
<dbReference type="InterPro" id="IPR016186">
    <property type="entry name" value="C-type_lectin-like/link_sf"/>
</dbReference>
<evidence type="ECO:0000313" key="5">
    <source>
        <dbReference type="Proteomes" id="UP001176961"/>
    </source>
</evidence>
<proteinExistence type="predicted"/>
<dbReference type="CDD" id="cd00037">
    <property type="entry name" value="CLECT"/>
    <property type="match status" value="1"/>
</dbReference>
<comment type="caution">
    <text evidence="4">The sequence shown here is derived from an EMBL/GenBank/DDBJ whole genome shotgun (WGS) entry which is preliminary data.</text>
</comment>